<comment type="caution">
    <text evidence="2">The sequence shown here is derived from an EMBL/GenBank/DDBJ whole genome shotgun (WGS) entry which is preliminary data.</text>
</comment>
<reference evidence="2 3" key="1">
    <citation type="submission" date="2024-10" db="EMBL/GenBank/DDBJ databases">
        <authorList>
            <person name="Kim D."/>
        </authorList>
    </citation>
    <scope>NUCLEOTIDE SEQUENCE [LARGE SCALE GENOMIC DNA]</scope>
    <source>
        <strain evidence="2">Taebaek</strain>
    </source>
</reference>
<name>A0ABD2IGK4_HETSC</name>
<dbReference type="Proteomes" id="UP001620645">
    <property type="component" value="Unassembled WGS sequence"/>
</dbReference>
<evidence type="ECO:0000313" key="3">
    <source>
        <dbReference type="Proteomes" id="UP001620645"/>
    </source>
</evidence>
<keyword evidence="3" id="KW-1185">Reference proteome</keyword>
<evidence type="ECO:0000313" key="2">
    <source>
        <dbReference type="EMBL" id="KAL3078256.1"/>
    </source>
</evidence>
<evidence type="ECO:0000256" key="1">
    <source>
        <dbReference type="SAM" id="MobiDB-lite"/>
    </source>
</evidence>
<accession>A0ABD2IGK4</accession>
<sequence>MFLNKFSGREWNAVEQALDELIEQRRQRGALPDVTEWVPPTAVRREEEREEVEGKRMGCGGACLRRASGPSPAGRAAKRMKSPSAAGGATDLSKRVGLRGV</sequence>
<gene>
    <name evidence="2" type="ORF">niasHS_012143</name>
</gene>
<feature type="region of interest" description="Disordered" evidence="1">
    <location>
        <begin position="43"/>
        <end position="101"/>
    </location>
</feature>
<dbReference type="AlphaFoldDB" id="A0ABD2IGK4"/>
<dbReference type="EMBL" id="JBICCN010000315">
    <property type="protein sequence ID" value="KAL3078256.1"/>
    <property type="molecule type" value="Genomic_DNA"/>
</dbReference>
<proteinExistence type="predicted"/>
<protein>
    <submittedName>
        <fullName evidence="2">Uncharacterized protein</fullName>
    </submittedName>
</protein>
<organism evidence="2 3">
    <name type="scientific">Heterodera schachtii</name>
    <name type="common">Sugarbeet cyst nematode worm</name>
    <name type="synonym">Tylenchus schachtii</name>
    <dbReference type="NCBI Taxonomy" id="97005"/>
    <lineage>
        <taxon>Eukaryota</taxon>
        <taxon>Metazoa</taxon>
        <taxon>Ecdysozoa</taxon>
        <taxon>Nematoda</taxon>
        <taxon>Chromadorea</taxon>
        <taxon>Rhabditida</taxon>
        <taxon>Tylenchina</taxon>
        <taxon>Tylenchomorpha</taxon>
        <taxon>Tylenchoidea</taxon>
        <taxon>Heteroderidae</taxon>
        <taxon>Heteroderinae</taxon>
        <taxon>Heterodera</taxon>
    </lineage>
</organism>
<feature type="compositionally biased region" description="Basic and acidic residues" evidence="1">
    <location>
        <begin position="43"/>
        <end position="56"/>
    </location>
</feature>